<dbReference type="InterPro" id="IPR036770">
    <property type="entry name" value="Ankyrin_rpt-contain_sf"/>
</dbReference>
<dbReference type="Gene3D" id="1.25.40.20">
    <property type="entry name" value="Ankyrin repeat-containing domain"/>
    <property type="match status" value="1"/>
</dbReference>
<dbReference type="EMBL" id="JBDFQZ010000011">
    <property type="protein sequence ID" value="KAK9678182.1"/>
    <property type="molecule type" value="Genomic_DNA"/>
</dbReference>
<feature type="transmembrane region" description="Helical" evidence="1">
    <location>
        <begin position="487"/>
        <end position="506"/>
    </location>
</feature>
<dbReference type="Proteomes" id="UP001443914">
    <property type="component" value="Unassembled WGS sequence"/>
</dbReference>
<dbReference type="AlphaFoldDB" id="A0AAW1HN91"/>
<feature type="transmembrane region" description="Helical" evidence="1">
    <location>
        <begin position="521"/>
        <end position="552"/>
    </location>
</feature>
<comment type="caution">
    <text evidence="3">The sequence shown here is derived from an EMBL/GenBank/DDBJ whole genome shotgun (WGS) entry which is preliminary data.</text>
</comment>
<dbReference type="SUPFAM" id="SSF48403">
    <property type="entry name" value="Ankyrin repeat"/>
    <property type="match status" value="1"/>
</dbReference>
<keyword evidence="1" id="KW-0472">Membrane</keyword>
<keyword evidence="1" id="KW-1133">Transmembrane helix</keyword>
<dbReference type="Pfam" id="PF13962">
    <property type="entry name" value="PGG"/>
    <property type="match status" value="1"/>
</dbReference>
<accession>A0AAW1HN91</accession>
<feature type="transmembrane region" description="Helical" evidence="1">
    <location>
        <begin position="603"/>
        <end position="624"/>
    </location>
</feature>
<organism evidence="3 4">
    <name type="scientific">Saponaria officinalis</name>
    <name type="common">Common soapwort</name>
    <name type="synonym">Lychnis saponaria</name>
    <dbReference type="NCBI Taxonomy" id="3572"/>
    <lineage>
        <taxon>Eukaryota</taxon>
        <taxon>Viridiplantae</taxon>
        <taxon>Streptophyta</taxon>
        <taxon>Embryophyta</taxon>
        <taxon>Tracheophyta</taxon>
        <taxon>Spermatophyta</taxon>
        <taxon>Magnoliopsida</taxon>
        <taxon>eudicotyledons</taxon>
        <taxon>Gunneridae</taxon>
        <taxon>Pentapetalae</taxon>
        <taxon>Caryophyllales</taxon>
        <taxon>Caryophyllaceae</taxon>
        <taxon>Caryophylleae</taxon>
        <taxon>Saponaria</taxon>
    </lineage>
</organism>
<dbReference type="InterPro" id="IPR026961">
    <property type="entry name" value="PGG_dom"/>
</dbReference>
<dbReference type="GO" id="GO:0016020">
    <property type="term" value="C:membrane"/>
    <property type="evidence" value="ECO:0007669"/>
    <property type="project" value="TreeGrafter"/>
</dbReference>
<gene>
    <name evidence="3" type="ORF">RND81_11G194100</name>
</gene>
<feature type="transmembrane region" description="Helical" evidence="1">
    <location>
        <begin position="275"/>
        <end position="296"/>
    </location>
</feature>
<evidence type="ECO:0000313" key="4">
    <source>
        <dbReference type="Proteomes" id="UP001443914"/>
    </source>
</evidence>
<proteinExistence type="predicted"/>
<dbReference type="PANTHER" id="PTHR24177:SF435">
    <property type="entry name" value="ANKYRIN REPEAT-CONTAINING PROTEIN NPR4-LIKE"/>
    <property type="match status" value="1"/>
</dbReference>
<keyword evidence="4" id="KW-1185">Reference proteome</keyword>
<evidence type="ECO:0000259" key="2">
    <source>
        <dbReference type="Pfam" id="PF13962"/>
    </source>
</evidence>
<protein>
    <recommendedName>
        <fullName evidence="2">PGG domain-containing protein</fullName>
    </recommendedName>
</protein>
<reference evidence="3" key="1">
    <citation type="submission" date="2024-03" db="EMBL/GenBank/DDBJ databases">
        <title>WGS assembly of Saponaria officinalis var. Norfolk2.</title>
        <authorList>
            <person name="Jenkins J."/>
            <person name="Shu S."/>
            <person name="Grimwood J."/>
            <person name="Barry K."/>
            <person name="Goodstein D."/>
            <person name="Schmutz J."/>
            <person name="Leebens-Mack J."/>
            <person name="Osbourn A."/>
        </authorList>
    </citation>
    <scope>NUCLEOTIDE SEQUENCE [LARGE SCALE GENOMIC DNA]</scope>
    <source>
        <strain evidence="3">JIC</strain>
    </source>
</reference>
<dbReference type="PANTHER" id="PTHR24177">
    <property type="entry name" value="CASKIN"/>
    <property type="match status" value="1"/>
</dbReference>
<feature type="domain" description="PGG" evidence="2">
    <location>
        <begin position="477"/>
        <end position="588"/>
    </location>
</feature>
<name>A0AAW1HN91_SAPOF</name>
<evidence type="ECO:0000313" key="3">
    <source>
        <dbReference type="EMBL" id="KAK9678182.1"/>
    </source>
</evidence>
<keyword evidence="1" id="KW-0812">Transmembrane</keyword>
<feature type="transmembrane region" description="Helical" evidence="1">
    <location>
        <begin position="564"/>
        <end position="583"/>
    </location>
</feature>
<evidence type="ECO:0000256" key="1">
    <source>
        <dbReference type="SAM" id="Phobius"/>
    </source>
</evidence>
<sequence>MYGVVNYYVLRLYKLYCYERVQYIRDSERNRTPKKKIMGICTSRSRPNSLEGQAIVNSSCTSSFRQVRGQSENTLRDVGAYLPLYKAAVEGKWRDARIYLDQDPEALTARISIASETALHIAVGIGKEGHEFVENLVKVLSPEDLALIDQHGETAFSTAAVVGNIHAAKVLYNKNPDLPNISGKYGFPIRKAAQFSQKEMVRYLMDVTRPDIQPNPFAGEIGGQLLIDVIAADFYDIALALVKRYPEIATVEVNGSGSPLSVLARKSNVFLSGRVAVVPFLWAHINSCMTVILLCMKCCKQVRERNLKEEALKLVKEICKEISELDDSKVFSLLQQALHDAAKLGIPEIIEEIVETFPPAIWFTDKDNYNVFQLAILHRQEAVFNLIFQLTDFRFLITGFIDSEDNNMLHLVGRLPPSHRLSLVSGPALLVQREMQWYKEIEKLVHPAQRVAKNKQGKTPKMVFTEEHEQLMKDGAKWMKSTASSTAVFATLIAAVAFAGCIHVPGDTNDNGVPKLLHQRVFIIFVVANAASLLLSVISIITFLFIIIARYSEDDFHYILPQRLMIGIGVLFGSIIVMLMAFSDALYLVFTAANPNNHFKSAVVLYAVILFILAISIPVVYKILRSMTALNMFGKKNDRILH</sequence>